<dbReference type="AlphaFoldDB" id="A0A383EEH3"/>
<gene>
    <name evidence="3" type="ORF">METZ01_LOCUS507584</name>
</gene>
<dbReference type="PANTHER" id="PTHR43542:SF1">
    <property type="entry name" value="METHYLTRANSFERASE"/>
    <property type="match status" value="1"/>
</dbReference>
<dbReference type="Gene3D" id="3.40.50.150">
    <property type="entry name" value="Vaccinia Virus protein VP39"/>
    <property type="match status" value="1"/>
</dbReference>
<evidence type="ECO:0008006" key="4">
    <source>
        <dbReference type="Google" id="ProtNLM"/>
    </source>
</evidence>
<dbReference type="Pfam" id="PF03602">
    <property type="entry name" value="Cons_hypoth95"/>
    <property type="match status" value="1"/>
</dbReference>
<dbReference type="InterPro" id="IPR002052">
    <property type="entry name" value="DNA_methylase_N6_adenine_CS"/>
</dbReference>
<organism evidence="3">
    <name type="scientific">marine metagenome</name>
    <dbReference type="NCBI Taxonomy" id="408172"/>
    <lineage>
        <taxon>unclassified sequences</taxon>
        <taxon>metagenomes</taxon>
        <taxon>ecological metagenomes</taxon>
    </lineage>
</organism>
<keyword evidence="2" id="KW-0808">Transferase</keyword>
<dbReference type="GO" id="GO:0003676">
    <property type="term" value="F:nucleic acid binding"/>
    <property type="evidence" value="ECO:0007669"/>
    <property type="project" value="InterPro"/>
</dbReference>
<evidence type="ECO:0000313" key="3">
    <source>
        <dbReference type="EMBL" id="SVE54730.1"/>
    </source>
</evidence>
<dbReference type="CDD" id="cd02440">
    <property type="entry name" value="AdoMet_MTases"/>
    <property type="match status" value="1"/>
</dbReference>
<protein>
    <recommendedName>
        <fullName evidence="4">16S rRNA (Guanine(966)-N(2))-methyltransferase RsmD</fullName>
    </recommendedName>
</protein>
<feature type="non-terminal residue" evidence="3">
    <location>
        <position position="105"/>
    </location>
</feature>
<dbReference type="GO" id="GO:0008168">
    <property type="term" value="F:methyltransferase activity"/>
    <property type="evidence" value="ECO:0007669"/>
    <property type="project" value="UniProtKB-KW"/>
</dbReference>
<dbReference type="EMBL" id="UINC01224913">
    <property type="protein sequence ID" value="SVE54730.1"/>
    <property type="molecule type" value="Genomic_DNA"/>
</dbReference>
<dbReference type="InterPro" id="IPR004398">
    <property type="entry name" value="RNA_MeTrfase_RsmD"/>
</dbReference>
<dbReference type="PROSITE" id="PS00092">
    <property type="entry name" value="N6_MTASE"/>
    <property type="match status" value="1"/>
</dbReference>
<accession>A0A383EEH3</accession>
<reference evidence="3" key="1">
    <citation type="submission" date="2018-05" db="EMBL/GenBank/DDBJ databases">
        <authorList>
            <person name="Lanie J.A."/>
            <person name="Ng W.-L."/>
            <person name="Kazmierczak K.M."/>
            <person name="Andrzejewski T.M."/>
            <person name="Davidsen T.M."/>
            <person name="Wayne K.J."/>
            <person name="Tettelin H."/>
            <person name="Glass J.I."/>
            <person name="Rusch D."/>
            <person name="Podicherti R."/>
            <person name="Tsui H.-C.T."/>
            <person name="Winkler M.E."/>
        </authorList>
    </citation>
    <scope>NUCLEOTIDE SEQUENCE</scope>
</reference>
<dbReference type="InterPro" id="IPR029063">
    <property type="entry name" value="SAM-dependent_MTases_sf"/>
</dbReference>
<keyword evidence="1" id="KW-0489">Methyltransferase</keyword>
<proteinExistence type="predicted"/>
<dbReference type="GO" id="GO:0031167">
    <property type="term" value="P:rRNA methylation"/>
    <property type="evidence" value="ECO:0007669"/>
    <property type="project" value="InterPro"/>
</dbReference>
<name>A0A383EEH3_9ZZZZ</name>
<dbReference type="SUPFAM" id="SSF53335">
    <property type="entry name" value="S-adenosyl-L-methionine-dependent methyltransferases"/>
    <property type="match status" value="1"/>
</dbReference>
<evidence type="ECO:0000256" key="1">
    <source>
        <dbReference type="ARBA" id="ARBA00022603"/>
    </source>
</evidence>
<evidence type="ECO:0000256" key="2">
    <source>
        <dbReference type="ARBA" id="ARBA00022679"/>
    </source>
</evidence>
<dbReference type="PANTHER" id="PTHR43542">
    <property type="entry name" value="METHYLTRANSFERASE"/>
    <property type="match status" value="1"/>
</dbReference>
<sequence length="105" mass="10770">MSALGGRLDGLTVLDLFAGSGALGLEALSRGAAHATFVEIARAGFKILEGNVGLLEAGGQTTVVKADAFKYVCRLEVGAFDLVLADPPYGRGPAAALLRHFSDVP</sequence>